<feature type="chain" id="PRO_5030510526" evidence="2">
    <location>
        <begin position="19"/>
        <end position="96"/>
    </location>
</feature>
<sequence>MAVIAILAVLGTAVPALAAPPGDLNQVIERIRLALLVLGGALVGLFITIGFFRYSAADGDPGETERAKKAIRCAAVGFVGAAIAQLIVKLLQSVVS</sequence>
<dbReference type="RefSeq" id="WP_185005214.1">
    <property type="nucleotide sequence ID" value="NZ_BAAAUI010000001.1"/>
</dbReference>
<evidence type="ECO:0000313" key="4">
    <source>
        <dbReference type="Proteomes" id="UP000533598"/>
    </source>
</evidence>
<keyword evidence="1" id="KW-0812">Transmembrane</keyword>
<dbReference type="AlphaFoldDB" id="A0A7W7CE20"/>
<name>A0A7W7CE20_9PSEU</name>
<feature type="transmembrane region" description="Helical" evidence="1">
    <location>
        <begin position="73"/>
        <end position="91"/>
    </location>
</feature>
<protein>
    <submittedName>
        <fullName evidence="3">Uncharacterized protein</fullName>
    </submittedName>
</protein>
<keyword evidence="1" id="KW-0472">Membrane</keyword>
<dbReference type="Pfam" id="PF18895">
    <property type="entry name" value="T4SS_pilin"/>
    <property type="match status" value="1"/>
</dbReference>
<proteinExistence type="predicted"/>
<keyword evidence="2" id="KW-0732">Signal</keyword>
<feature type="signal peptide" evidence="2">
    <location>
        <begin position="1"/>
        <end position="18"/>
    </location>
</feature>
<reference evidence="3 4" key="1">
    <citation type="submission" date="2020-08" db="EMBL/GenBank/DDBJ databases">
        <title>Sequencing the genomes of 1000 actinobacteria strains.</title>
        <authorList>
            <person name="Klenk H.-P."/>
        </authorList>
    </citation>
    <scope>NUCLEOTIDE SEQUENCE [LARGE SCALE GENOMIC DNA]</scope>
    <source>
        <strain evidence="3 4">DSM 44230</strain>
    </source>
</reference>
<evidence type="ECO:0000256" key="1">
    <source>
        <dbReference type="SAM" id="Phobius"/>
    </source>
</evidence>
<dbReference type="InterPro" id="IPR043993">
    <property type="entry name" value="T4SS_pilin"/>
</dbReference>
<keyword evidence="4" id="KW-1185">Reference proteome</keyword>
<accession>A0A7W7CE20</accession>
<feature type="transmembrane region" description="Helical" evidence="1">
    <location>
        <begin position="34"/>
        <end position="52"/>
    </location>
</feature>
<evidence type="ECO:0000313" key="3">
    <source>
        <dbReference type="EMBL" id="MBB4679465.1"/>
    </source>
</evidence>
<comment type="caution">
    <text evidence="3">The sequence shown here is derived from an EMBL/GenBank/DDBJ whole genome shotgun (WGS) entry which is preliminary data.</text>
</comment>
<gene>
    <name evidence="3" type="ORF">HNR67_005583</name>
</gene>
<evidence type="ECO:0000256" key="2">
    <source>
        <dbReference type="SAM" id="SignalP"/>
    </source>
</evidence>
<organism evidence="3 4">
    <name type="scientific">Crossiella cryophila</name>
    <dbReference type="NCBI Taxonomy" id="43355"/>
    <lineage>
        <taxon>Bacteria</taxon>
        <taxon>Bacillati</taxon>
        <taxon>Actinomycetota</taxon>
        <taxon>Actinomycetes</taxon>
        <taxon>Pseudonocardiales</taxon>
        <taxon>Pseudonocardiaceae</taxon>
        <taxon>Crossiella</taxon>
    </lineage>
</organism>
<keyword evidence="1" id="KW-1133">Transmembrane helix</keyword>
<dbReference type="EMBL" id="JACHMH010000001">
    <property type="protein sequence ID" value="MBB4679465.1"/>
    <property type="molecule type" value="Genomic_DNA"/>
</dbReference>
<dbReference type="Proteomes" id="UP000533598">
    <property type="component" value="Unassembled WGS sequence"/>
</dbReference>